<dbReference type="VEuPathDB" id="PlasmoDB:PCYB_006640"/>
<dbReference type="KEGG" id="pcy:PCYB_006640"/>
<organism evidence="2 3">
    <name type="scientific">Plasmodium cynomolgi (strain B)</name>
    <dbReference type="NCBI Taxonomy" id="1120755"/>
    <lineage>
        <taxon>Eukaryota</taxon>
        <taxon>Sar</taxon>
        <taxon>Alveolata</taxon>
        <taxon>Apicomplexa</taxon>
        <taxon>Aconoidasida</taxon>
        <taxon>Haemosporida</taxon>
        <taxon>Plasmodiidae</taxon>
        <taxon>Plasmodium</taxon>
        <taxon>Plasmodium (Plasmodium)</taxon>
    </lineage>
</organism>
<feature type="non-terminal residue" evidence="2">
    <location>
        <position position="203"/>
    </location>
</feature>
<dbReference type="GeneID" id="14696457"/>
<keyword evidence="3" id="KW-1185">Reference proteome</keyword>
<protein>
    <recommendedName>
        <fullName evidence="4">CYIR protein</fullName>
    </recommendedName>
</protein>
<evidence type="ECO:0008006" key="4">
    <source>
        <dbReference type="Google" id="ProtNLM"/>
    </source>
</evidence>
<feature type="non-terminal residue" evidence="2">
    <location>
        <position position="1"/>
    </location>
</feature>
<dbReference type="OrthoDB" id="379802at2759"/>
<evidence type="ECO:0000313" key="2">
    <source>
        <dbReference type="EMBL" id="GAB69915.1"/>
    </source>
</evidence>
<dbReference type="RefSeq" id="XP_004228133.1">
    <property type="nucleotide sequence ID" value="XM_004228085.1"/>
</dbReference>
<feature type="region of interest" description="Disordered" evidence="1">
    <location>
        <begin position="150"/>
        <end position="174"/>
    </location>
</feature>
<evidence type="ECO:0000313" key="3">
    <source>
        <dbReference type="Proteomes" id="UP000006319"/>
    </source>
</evidence>
<accession>K6V3H0</accession>
<dbReference type="EMBL" id="DF158150">
    <property type="protein sequence ID" value="GAB69915.1"/>
    <property type="molecule type" value="Genomic_DNA"/>
</dbReference>
<feature type="region of interest" description="Disordered" evidence="1">
    <location>
        <begin position="49"/>
        <end position="69"/>
    </location>
</feature>
<feature type="compositionally biased region" description="Basic and acidic residues" evidence="1">
    <location>
        <begin position="150"/>
        <end position="163"/>
    </location>
</feature>
<gene>
    <name evidence="2" type="ORF">PCYB_006640</name>
</gene>
<reference evidence="2 3" key="1">
    <citation type="journal article" date="2012" name="Nat. Genet.">
        <title>Plasmodium cynomolgi genome sequences provide insight into Plasmodium vivax and the monkey malaria clade.</title>
        <authorList>
            <person name="Tachibana S."/>
            <person name="Sullivan S.A."/>
            <person name="Kawai S."/>
            <person name="Nakamura S."/>
            <person name="Kim H.R."/>
            <person name="Goto N."/>
            <person name="Arisue N."/>
            <person name="Palacpac N.M.Q."/>
            <person name="Honma H."/>
            <person name="Yagi M."/>
            <person name="Tougan T."/>
            <person name="Katakai Y."/>
            <person name="Kaneko O."/>
            <person name="Mita T."/>
            <person name="Kita K."/>
            <person name="Yasutomi Y."/>
            <person name="Sutton P.L."/>
            <person name="Shakhbatyan R."/>
            <person name="Horii T."/>
            <person name="Yasunaga T."/>
            <person name="Barnwell J.W."/>
            <person name="Escalante A.A."/>
            <person name="Carlton J.M."/>
            <person name="Tanabe K."/>
        </authorList>
    </citation>
    <scope>NUCLEOTIDE SEQUENCE [LARGE SCALE GENOMIC DNA]</scope>
    <source>
        <strain evidence="2 3">B</strain>
    </source>
</reference>
<evidence type="ECO:0000256" key="1">
    <source>
        <dbReference type="SAM" id="MobiDB-lite"/>
    </source>
</evidence>
<dbReference type="Proteomes" id="UP000006319">
    <property type="component" value="Unassembled WGS sequence"/>
</dbReference>
<dbReference type="AlphaFoldDB" id="K6V3H0"/>
<sequence>KKNKEHCCDLEYRQHYDHYFNCKPEYDPNHLLLKFKVIREIPEKKVHVTEAKKKSLGPSGSGEDSTEESDKYDIVYPDVPIGWNKRRNKHRTKLHNVKCLVNYVDRKDGYALVSCYNIGKKYPNVENIFRPTKEEDEFYAKIKEEKGVRGRVTTRGDSEDSVHSEPGVTETSAEIRNKYGNSATPKSKIHVGIPIYLQGYSLL</sequence>
<name>K6V3H0_PLACD</name>
<proteinExistence type="predicted"/>